<comment type="caution">
    <text evidence="1">The sequence shown here is derived from an EMBL/GenBank/DDBJ whole genome shotgun (WGS) entry which is preliminary data.</text>
</comment>
<keyword evidence="2" id="KW-1185">Reference proteome</keyword>
<evidence type="ECO:0000313" key="1">
    <source>
        <dbReference type="EMBL" id="KAL3854118.1"/>
    </source>
</evidence>
<proteinExistence type="predicted"/>
<dbReference type="Proteomes" id="UP001634394">
    <property type="component" value="Unassembled WGS sequence"/>
</dbReference>
<gene>
    <name evidence="1" type="ORF">ACJMK2_013396</name>
</gene>
<feature type="non-terminal residue" evidence="1">
    <location>
        <position position="58"/>
    </location>
</feature>
<sequence>MATDKVYSHVIRGNSMYTVASEVTGDGKHPGMTEGMKEGMKELVRLLYLPFQCCRRHK</sequence>
<dbReference type="AlphaFoldDB" id="A0ABD3V0H7"/>
<reference evidence="1 2" key="1">
    <citation type="submission" date="2024-11" db="EMBL/GenBank/DDBJ databases">
        <title>Chromosome-level genome assembly of the freshwater bivalve Anodonta woodiana.</title>
        <authorList>
            <person name="Chen X."/>
        </authorList>
    </citation>
    <scope>NUCLEOTIDE SEQUENCE [LARGE SCALE GENOMIC DNA]</scope>
    <source>
        <strain evidence="1">MN2024</strain>
        <tissue evidence="1">Gills</tissue>
    </source>
</reference>
<accession>A0ABD3V0H7</accession>
<organism evidence="1 2">
    <name type="scientific">Sinanodonta woodiana</name>
    <name type="common">Chinese pond mussel</name>
    <name type="synonym">Anodonta woodiana</name>
    <dbReference type="NCBI Taxonomy" id="1069815"/>
    <lineage>
        <taxon>Eukaryota</taxon>
        <taxon>Metazoa</taxon>
        <taxon>Spiralia</taxon>
        <taxon>Lophotrochozoa</taxon>
        <taxon>Mollusca</taxon>
        <taxon>Bivalvia</taxon>
        <taxon>Autobranchia</taxon>
        <taxon>Heteroconchia</taxon>
        <taxon>Palaeoheterodonta</taxon>
        <taxon>Unionida</taxon>
        <taxon>Unionoidea</taxon>
        <taxon>Unionidae</taxon>
        <taxon>Unioninae</taxon>
        <taxon>Sinanodonta</taxon>
    </lineage>
</organism>
<dbReference type="EMBL" id="JBJQND010000014">
    <property type="protein sequence ID" value="KAL3854118.1"/>
    <property type="molecule type" value="Genomic_DNA"/>
</dbReference>
<evidence type="ECO:0000313" key="2">
    <source>
        <dbReference type="Proteomes" id="UP001634394"/>
    </source>
</evidence>
<protein>
    <submittedName>
        <fullName evidence="1">Uncharacterized protein</fullName>
    </submittedName>
</protein>
<name>A0ABD3V0H7_SINWO</name>